<dbReference type="Proteomes" id="UP001412067">
    <property type="component" value="Unassembled WGS sequence"/>
</dbReference>
<keyword evidence="4" id="KW-1185">Reference proteome</keyword>
<proteinExistence type="predicted"/>
<dbReference type="EMBL" id="JBBWWR010000007">
    <property type="protein sequence ID" value="KAK8963940.1"/>
    <property type="molecule type" value="Genomic_DNA"/>
</dbReference>
<dbReference type="InterPro" id="IPR002769">
    <property type="entry name" value="eIF6"/>
</dbReference>
<comment type="caution">
    <text evidence="3">The sequence shown here is derived from an EMBL/GenBank/DDBJ whole genome shotgun (WGS) entry which is preliminary data.</text>
</comment>
<evidence type="ECO:0000313" key="3">
    <source>
        <dbReference type="EMBL" id="KAK8963940.1"/>
    </source>
</evidence>
<organism evidence="3 4">
    <name type="scientific">Platanthera guangdongensis</name>
    <dbReference type="NCBI Taxonomy" id="2320717"/>
    <lineage>
        <taxon>Eukaryota</taxon>
        <taxon>Viridiplantae</taxon>
        <taxon>Streptophyta</taxon>
        <taxon>Embryophyta</taxon>
        <taxon>Tracheophyta</taxon>
        <taxon>Spermatophyta</taxon>
        <taxon>Magnoliopsida</taxon>
        <taxon>Liliopsida</taxon>
        <taxon>Asparagales</taxon>
        <taxon>Orchidaceae</taxon>
        <taxon>Orchidoideae</taxon>
        <taxon>Orchideae</taxon>
        <taxon>Orchidinae</taxon>
        <taxon>Platanthera</taxon>
    </lineage>
</organism>
<dbReference type="Gene3D" id="3.75.10.10">
    <property type="entry name" value="L-arginine/glycine Amidinotransferase, Chain A"/>
    <property type="match status" value="1"/>
</dbReference>
<keyword evidence="1 3" id="KW-0396">Initiation factor</keyword>
<dbReference type="SUPFAM" id="SSF55909">
    <property type="entry name" value="Pentein"/>
    <property type="match status" value="1"/>
</dbReference>
<dbReference type="PANTHER" id="PTHR10784">
    <property type="entry name" value="TRANSLATION INITIATION FACTOR 6"/>
    <property type="match status" value="1"/>
</dbReference>
<accession>A0ABR2MIJ4</accession>
<dbReference type="GO" id="GO:0003743">
    <property type="term" value="F:translation initiation factor activity"/>
    <property type="evidence" value="ECO:0007669"/>
    <property type="project" value="UniProtKB-KW"/>
</dbReference>
<protein>
    <submittedName>
        <fullName evidence="3">Eukaryotic translation initiation factor 6-2</fullName>
    </submittedName>
</protein>
<sequence>MCSGERSTGKIMSVTIVFSIIKAEWFLGTQSTLELSGLSALLEVPLVAGTVNNRRRTISAGLIVNNRTAFCGSATTTTELSVIESVFKLRKAQPSMIVSYV</sequence>
<evidence type="ECO:0000313" key="4">
    <source>
        <dbReference type="Proteomes" id="UP001412067"/>
    </source>
</evidence>
<reference evidence="3 4" key="1">
    <citation type="journal article" date="2022" name="Nat. Plants">
        <title>Genomes of leafy and leafless Platanthera orchids illuminate the evolution of mycoheterotrophy.</title>
        <authorList>
            <person name="Li M.H."/>
            <person name="Liu K.W."/>
            <person name="Li Z."/>
            <person name="Lu H.C."/>
            <person name="Ye Q.L."/>
            <person name="Zhang D."/>
            <person name="Wang J.Y."/>
            <person name="Li Y.F."/>
            <person name="Zhong Z.M."/>
            <person name="Liu X."/>
            <person name="Yu X."/>
            <person name="Liu D.K."/>
            <person name="Tu X.D."/>
            <person name="Liu B."/>
            <person name="Hao Y."/>
            <person name="Liao X.Y."/>
            <person name="Jiang Y.T."/>
            <person name="Sun W.H."/>
            <person name="Chen J."/>
            <person name="Chen Y.Q."/>
            <person name="Ai Y."/>
            <person name="Zhai J.W."/>
            <person name="Wu S.S."/>
            <person name="Zhou Z."/>
            <person name="Hsiao Y.Y."/>
            <person name="Wu W.L."/>
            <person name="Chen Y.Y."/>
            <person name="Lin Y.F."/>
            <person name="Hsu J.L."/>
            <person name="Li C.Y."/>
            <person name="Wang Z.W."/>
            <person name="Zhao X."/>
            <person name="Zhong W.Y."/>
            <person name="Ma X.K."/>
            <person name="Ma L."/>
            <person name="Huang J."/>
            <person name="Chen G.Z."/>
            <person name="Huang M.Z."/>
            <person name="Huang L."/>
            <person name="Peng D.H."/>
            <person name="Luo Y.B."/>
            <person name="Zou S.Q."/>
            <person name="Chen S.P."/>
            <person name="Lan S."/>
            <person name="Tsai W.C."/>
            <person name="Van de Peer Y."/>
            <person name="Liu Z.J."/>
        </authorList>
    </citation>
    <scope>NUCLEOTIDE SEQUENCE [LARGE SCALE GENOMIC DNA]</scope>
    <source>
        <strain evidence="3">Lor288</strain>
    </source>
</reference>
<name>A0ABR2MIJ4_9ASPA</name>
<gene>
    <name evidence="3" type="primary">EIF6-2</name>
    <name evidence="3" type="ORF">KSP40_PGU004267</name>
</gene>
<evidence type="ECO:0000256" key="2">
    <source>
        <dbReference type="ARBA" id="ARBA00022917"/>
    </source>
</evidence>
<evidence type="ECO:0000256" key="1">
    <source>
        <dbReference type="ARBA" id="ARBA00022540"/>
    </source>
</evidence>
<keyword evidence="2" id="KW-0648">Protein biosynthesis</keyword>